<proteinExistence type="predicted"/>
<feature type="region of interest" description="Disordered" evidence="6">
    <location>
        <begin position="44"/>
        <end position="66"/>
    </location>
</feature>
<sequence length="300" mass="32218">MRLFHSSNSFLLFLLSTVVVTSALTVVIPPSNLLPNPNALPSGTHATLTSIPSSTQSKSGHVSPHSLTAPLTRSATFIFQNLDSTGKPESYLLDVRSAEYVFTPYRVDVAADGTVLGIWETFRGNPWENRGAERYVLDAASVNAAKLPEVAVDAKVLARRGFYEEKPKFSPLSLFKNPMILLALVALGFTFGMPKLMENSKFNIITISLRDAIIYVFIAHASLTHISPVDPEMRAEFEKHSRASPISGATRSAMAGGGAPGNFDFAGWMAGAHPRPAGPEPAALQGVATGREGGNVRRRG</sequence>
<evidence type="ECO:0000256" key="6">
    <source>
        <dbReference type="SAM" id="MobiDB-lite"/>
    </source>
</evidence>
<accession>A0A5N6D2P3</accession>
<feature type="domain" description="ER membrane protein complex subunit 7 beta-sandwich" evidence="8">
    <location>
        <begin position="36"/>
        <end position="182"/>
    </location>
</feature>
<dbReference type="EMBL" id="ML735082">
    <property type="protein sequence ID" value="KAB8199308.1"/>
    <property type="molecule type" value="Genomic_DNA"/>
</dbReference>
<reference evidence="9 10" key="1">
    <citation type="submission" date="2019-04" db="EMBL/GenBank/DDBJ databases">
        <title>Fungal friends and foes A comparative genomics study of 23 Aspergillus species from section Flavi.</title>
        <authorList>
            <consortium name="DOE Joint Genome Institute"/>
            <person name="Kjaerbolling I."/>
            <person name="Vesth T.C."/>
            <person name="Frisvad J.C."/>
            <person name="Nybo J.L."/>
            <person name="Theobald S."/>
            <person name="Kildgaard S."/>
            <person name="Petersen T.I."/>
            <person name="Kuo A."/>
            <person name="Sato A."/>
            <person name="Lyhne E.K."/>
            <person name="Kogle M.E."/>
            <person name="Wiebenga A."/>
            <person name="Kun R.S."/>
            <person name="Lubbers R.J."/>
            <person name="Makela M.R."/>
            <person name="Barry K."/>
            <person name="Chovatia M."/>
            <person name="Clum A."/>
            <person name="Daum C."/>
            <person name="Haridas S."/>
            <person name="He G."/>
            <person name="LaButti K."/>
            <person name="Lipzen A."/>
            <person name="Mondo S."/>
            <person name="Pangilinan J."/>
            <person name="Riley R."/>
            <person name="Salamov A."/>
            <person name="Simmons B.A."/>
            <person name="Magnuson J.K."/>
            <person name="Henrissat B."/>
            <person name="Mortensen U.H."/>
            <person name="Larsen T.O."/>
            <person name="De vries R.P."/>
            <person name="Grigoriev I.V."/>
            <person name="Machida M."/>
            <person name="Baker S.E."/>
            <person name="Andersen M.R."/>
        </authorList>
    </citation>
    <scope>NUCLEOTIDE SEQUENCE [LARGE SCALE GENOMIC DNA]</scope>
    <source>
        <strain evidence="9 10">CBS 117618</strain>
    </source>
</reference>
<evidence type="ECO:0000259" key="8">
    <source>
        <dbReference type="Pfam" id="PF09430"/>
    </source>
</evidence>
<feature type="region of interest" description="Disordered" evidence="6">
    <location>
        <begin position="274"/>
        <end position="300"/>
    </location>
</feature>
<dbReference type="Pfam" id="PF09430">
    <property type="entry name" value="EMC7_beta-sandw"/>
    <property type="match status" value="1"/>
</dbReference>
<keyword evidence="4" id="KW-1133">Transmembrane helix</keyword>
<dbReference type="AlphaFoldDB" id="A0A5N6D2P3"/>
<keyword evidence="10" id="KW-1185">Reference proteome</keyword>
<dbReference type="InterPro" id="IPR019008">
    <property type="entry name" value="Beta_sandwich_EMC7"/>
</dbReference>
<dbReference type="VEuPathDB" id="FungiDB:BDV34DRAFT_42716"/>
<dbReference type="OMA" id="FTFGMPK"/>
<name>A0A5N6D2P3_ASPPA</name>
<gene>
    <name evidence="9" type="ORF">BDV34DRAFT_42716</name>
</gene>
<feature type="signal peptide" evidence="7">
    <location>
        <begin position="1"/>
        <end position="23"/>
    </location>
</feature>
<keyword evidence="3 7" id="KW-0732">Signal</keyword>
<organism evidence="9 10">
    <name type="scientific">Aspergillus parasiticus</name>
    <dbReference type="NCBI Taxonomy" id="5067"/>
    <lineage>
        <taxon>Eukaryota</taxon>
        <taxon>Fungi</taxon>
        <taxon>Dikarya</taxon>
        <taxon>Ascomycota</taxon>
        <taxon>Pezizomycotina</taxon>
        <taxon>Eurotiomycetes</taxon>
        <taxon>Eurotiomycetidae</taxon>
        <taxon>Eurotiales</taxon>
        <taxon>Aspergillaceae</taxon>
        <taxon>Aspergillus</taxon>
        <taxon>Aspergillus subgen. Circumdati</taxon>
    </lineage>
</organism>
<dbReference type="GO" id="GO:0072546">
    <property type="term" value="C:EMC complex"/>
    <property type="evidence" value="ECO:0007669"/>
    <property type="project" value="TreeGrafter"/>
</dbReference>
<protein>
    <recommendedName>
        <fullName evidence="8">ER membrane protein complex subunit 7 beta-sandwich domain-containing protein</fullName>
    </recommendedName>
</protein>
<evidence type="ECO:0000256" key="7">
    <source>
        <dbReference type="SAM" id="SignalP"/>
    </source>
</evidence>
<dbReference type="Proteomes" id="UP000326532">
    <property type="component" value="Unassembled WGS sequence"/>
</dbReference>
<evidence type="ECO:0000256" key="5">
    <source>
        <dbReference type="ARBA" id="ARBA00023136"/>
    </source>
</evidence>
<dbReference type="PANTHER" id="PTHR13605">
    <property type="entry name" value="ER MEMBRANE PROTEIN COMPLEX SUBUNIT 7"/>
    <property type="match status" value="1"/>
</dbReference>
<evidence type="ECO:0000256" key="1">
    <source>
        <dbReference type="ARBA" id="ARBA00004167"/>
    </source>
</evidence>
<evidence type="ECO:0000256" key="3">
    <source>
        <dbReference type="ARBA" id="ARBA00022729"/>
    </source>
</evidence>
<evidence type="ECO:0000313" key="9">
    <source>
        <dbReference type="EMBL" id="KAB8199308.1"/>
    </source>
</evidence>
<evidence type="ECO:0000256" key="4">
    <source>
        <dbReference type="ARBA" id="ARBA00022989"/>
    </source>
</evidence>
<dbReference type="InterPro" id="IPR039163">
    <property type="entry name" value="EMC7"/>
</dbReference>
<evidence type="ECO:0000313" key="10">
    <source>
        <dbReference type="Proteomes" id="UP000326532"/>
    </source>
</evidence>
<comment type="subcellular location">
    <subcellularLocation>
        <location evidence="1">Membrane</location>
        <topology evidence="1">Single-pass membrane protein</topology>
    </subcellularLocation>
</comment>
<feature type="chain" id="PRO_5024824103" description="ER membrane protein complex subunit 7 beta-sandwich domain-containing protein" evidence="7">
    <location>
        <begin position="24"/>
        <end position="300"/>
    </location>
</feature>
<dbReference type="PANTHER" id="PTHR13605:SF4">
    <property type="entry name" value="ER MEMBRANE PROTEIN COMPLEX SUBUNIT 7"/>
    <property type="match status" value="1"/>
</dbReference>
<keyword evidence="2" id="KW-0812">Transmembrane</keyword>
<evidence type="ECO:0000256" key="2">
    <source>
        <dbReference type="ARBA" id="ARBA00022692"/>
    </source>
</evidence>
<keyword evidence="5" id="KW-0472">Membrane</keyword>